<evidence type="ECO:0000259" key="1">
    <source>
        <dbReference type="Pfam" id="PF12872"/>
    </source>
</evidence>
<dbReference type="CDD" id="cd10146">
    <property type="entry name" value="LabA_like_C"/>
    <property type="match status" value="1"/>
</dbReference>
<evidence type="ECO:0000313" key="2">
    <source>
        <dbReference type="EMBL" id="MBL0719729.1"/>
    </source>
</evidence>
<name>A0A9X0XDA5_9BURK</name>
<dbReference type="InterPro" id="IPR025605">
    <property type="entry name" value="OST-HTH/LOTUS_dom"/>
</dbReference>
<organism evidence="2 3">
    <name type="scientific">Aquariibacter lacus</name>
    <dbReference type="NCBI Taxonomy" id="2801332"/>
    <lineage>
        <taxon>Bacteria</taxon>
        <taxon>Pseudomonadati</taxon>
        <taxon>Pseudomonadota</taxon>
        <taxon>Betaproteobacteria</taxon>
        <taxon>Burkholderiales</taxon>
        <taxon>Sphaerotilaceae</taxon>
        <taxon>Aquariibacter</taxon>
    </lineage>
</organism>
<reference evidence="2 3" key="1">
    <citation type="submission" date="2021-01" db="EMBL/GenBank/DDBJ databases">
        <title>Piscinibacter sp. Jin2 Genome sequencing and assembly.</title>
        <authorList>
            <person name="Kim I."/>
        </authorList>
    </citation>
    <scope>NUCLEOTIDE SEQUENCE [LARGE SCALE GENOMIC DNA]</scope>
    <source>
        <strain evidence="2 3">Jin2</strain>
    </source>
</reference>
<gene>
    <name evidence="2" type="ORF">JI742_07490</name>
</gene>
<dbReference type="Proteomes" id="UP000643207">
    <property type="component" value="Unassembled WGS sequence"/>
</dbReference>
<dbReference type="EMBL" id="JAERRA010000001">
    <property type="protein sequence ID" value="MBL0719729.1"/>
    <property type="molecule type" value="Genomic_DNA"/>
</dbReference>
<comment type="caution">
    <text evidence="2">The sequence shown here is derived from an EMBL/GenBank/DDBJ whole genome shotgun (WGS) entry which is preliminary data.</text>
</comment>
<evidence type="ECO:0000313" key="3">
    <source>
        <dbReference type="Proteomes" id="UP000643207"/>
    </source>
</evidence>
<keyword evidence="3" id="KW-1185">Reference proteome</keyword>
<dbReference type="Pfam" id="PF12872">
    <property type="entry name" value="OST-HTH"/>
    <property type="match status" value="1"/>
</dbReference>
<sequence length="274" mass="30731">MKTLLAHHELAGPVDTLEAQRASRVDKLADKSLGTLVKALFESYAVVDDCERDLLPEGKTPTDRVAMAFSQRMVMAPERLAQARAAVEDLVAMRNQLVHHLIDRFDLWSDDGCAAAARHLEACYERIDQHFGELAGWARSMDEARALMASFTQSDAFRELVVNGIAPDGSFEWPVSGIVGVLRKAEQHLSEGGWTRLDRAREWMASTHPEQTPQKYGCRAWPQVLSESRQFDLEYRVGEDGRKLAWYRARALRSVRGARTERGGRGDKVAKGQP</sequence>
<accession>A0A9X0XDA5</accession>
<feature type="domain" description="HTH OST-type" evidence="1">
    <location>
        <begin position="172"/>
        <end position="238"/>
    </location>
</feature>
<proteinExistence type="predicted"/>
<protein>
    <submittedName>
        <fullName evidence="2">OST-HTH/LOTUS domain-containing protein</fullName>
    </submittedName>
</protein>
<dbReference type="AlphaFoldDB" id="A0A9X0XDA5"/>